<dbReference type="GO" id="GO:0007185">
    <property type="term" value="P:cell surface receptor protein tyrosine phosphatase signaling pathway"/>
    <property type="evidence" value="ECO:0000316"/>
    <property type="project" value="FlyBase"/>
</dbReference>
<name>Q8T948_DROME</name>
<gene>
    <name evidence="2" type="primary">ckn</name>
    <name evidence="2" type="ORF">CG12424</name>
</gene>
<dbReference type="GO" id="GO:0007411">
    <property type="term" value="P:axon guidance"/>
    <property type="evidence" value="ECO:0000315"/>
    <property type="project" value="FlyBase"/>
</dbReference>
<proteinExistence type="evidence at transcript level"/>
<dbReference type="GO" id="GO:0035591">
    <property type="term" value="F:signaling adaptor activity"/>
    <property type="evidence" value="ECO:0000353"/>
    <property type="project" value="FlyBase"/>
</dbReference>
<accession>Q8T948</accession>
<protein>
    <submittedName>
        <fullName evidence="1">GM06913p</fullName>
    </submittedName>
</protein>
<dbReference type="AlphaFoldDB" id="Q8T948"/>
<dbReference type="AGR" id="FB:FBgn0033987"/>
<dbReference type="GO" id="GO:0007409">
    <property type="term" value="P:axonogenesis"/>
    <property type="evidence" value="ECO:0000315"/>
    <property type="project" value="FlyBase"/>
</dbReference>
<evidence type="ECO:0000313" key="2">
    <source>
        <dbReference type="FlyBase" id="FBgn0033987"/>
    </source>
</evidence>
<dbReference type="GO" id="GO:0030424">
    <property type="term" value="C:axon"/>
    <property type="evidence" value="ECO:0000314"/>
    <property type="project" value="FlyBase"/>
</dbReference>
<dbReference type="FlyBase" id="FBgn0033987">
    <property type="gene designation" value="ckn"/>
</dbReference>
<dbReference type="OrthoDB" id="6156898at2759"/>
<sequence length="79" mass="8961">MLECWSRDSIRFGLRSSALLFFRAPLARGLRFSNSQHTATFLLGICPRARVCVYVCEFVCVHVCVGVNVKRNFCTAFIV</sequence>
<dbReference type="GO" id="GO:0005737">
    <property type="term" value="C:cytoplasm"/>
    <property type="evidence" value="ECO:0000314"/>
    <property type="project" value="FlyBase"/>
</dbReference>
<reference evidence="1" key="1">
    <citation type="submission" date="2003-12" db="EMBL/GenBank/DDBJ databases">
        <authorList>
            <person name="Stapleton M."/>
            <person name="Brokstein P."/>
            <person name="Hong L."/>
            <person name="Agbayani A."/>
            <person name="Carlson J."/>
            <person name="Champe M."/>
            <person name="Chavez C."/>
            <person name="Dorsett V."/>
            <person name="Dresnek D."/>
            <person name="Farfan D."/>
            <person name="Frise E."/>
            <person name="George R."/>
            <person name="Gonzalez M."/>
            <person name="Guarin H."/>
            <person name="Kronmiller B."/>
            <person name="Li P."/>
            <person name="Liao G."/>
            <person name="Miranda A."/>
            <person name="Mungall C.J."/>
            <person name="Nunoo J."/>
            <person name="Pacleb J."/>
            <person name="Paragas V."/>
            <person name="Park S."/>
            <person name="Patel S."/>
            <person name="Phouanenavong S."/>
            <person name="Wan K."/>
            <person name="Yu C."/>
            <person name="Lewis S.E."/>
            <person name="Rubin G.M."/>
            <person name="Celniker S."/>
        </authorList>
    </citation>
    <scope>NUCLEOTIDE SEQUENCE</scope>
</reference>
<dbReference type="EMBL" id="AY070855">
    <property type="protein sequence ID" value="AAL48477.1"/>
    <property type="molecule type" value="mRNA"/>
</dbReference>
<dbReference type="GO" id="GO:0005925">
    <property type="term" value="C:focal adhesion"/>
    <property type="evidence" value="ECO:0000314"/>
    <property type="project" value="FlyBase"/>
</dbReference>
<dbReference type="GO" id="GO:0019903">
    <property type="term" value="F:protein phosphatase binding"/>
    <property type="evidence" value="ECO:0000353"/>
    <property type="project" value="FlyBase"/>
</dbReference>
<organism evidence="1">
    <name type="scientific">Drosophila melanogaster</name>
    <name type="common">Fruit fly</name>
    <dbReference type="NCBI Taxonomy" id="7227"/>
    <lineage>
        <taxon>Eukaryota</taxon>
        <taxon>Metazoa</taxon>
        <taxon>Ecdysozoa</taxon>
        <taxon>Arthropoda</taxon>
        <taxon>Hexapoda</taxon>
        <taxon>Insecta</taxon>
        <taxon>Pterygota</taxon>
        <taxon>Neoptera</taxon>
        <taxon>Endopterygota</taxon>
        <taxon>Diptera</taxon>
        <taxon>Brachycera</taxon>
        <taxon>Muscomorpha</taxon>
        <taxon>Ephydroidea</taxon>
        <taxon>Drosophilidae</taxon>
        <taxon>Drosophila</taxon>
        <taxon>Sophophora</taxon>
    </lineage>
</organism>
<dbReference type="UCSC" id="CG12424-RB">
    <property type="organism name" value="d. melanogaster"/>
</dbReference>
<evidence type="ECO:0000313" key="1">
    <source>
        <dbReference type="EMBL" id="AAL48477.1"/>
    </source>
</evidence>